<feature type="domain" description="RPN1 N-terminal" evidence="4">
    <location>
        <begin position="4"/>
        <end position="47"/>
    </location>
</feature>
<dbReference type="Pfam" id="PF01851">
    <property type="entry name" value="PC_rep"/>
    <property type="match status" value="1"/>
</dbReference>
<evidence type="ECO:0000259" key="4">
    <source>
        <dbReference type="Pfam" id="PF17781"/>
    </source>
</evidence>
<name>A0ABD1L4V7_9FABA</name>
<dbReference type="Pfam" id="PF17781">
    <property type="entry name" value="RPN1_RPN2_N"/>
    <property type="match status" value="1"/>
</dbReference>
<sequence length="424" mass="45916">MAANEEDREMLQDIVNNSKLSEGYLALARDVEVMEPKSPAYIYKEHLFDGRRLAGASVDSAKQNLAVTFVNAFVNAGFGQDNLMTVTSDSSSSAEKCIFKNKEYGKTSAVASLGMILLWDIDSGLAQLDKYLNSNDSHVIAGALLGVGIVNCSIKNDCDPAMALLGDYLDEKDTSIRISAIMGLGIAYAGSQNKQLRDKLVPILSDSTASLDVIAFTTISLGLICVSSCNEEVAQAIISSLKNRSESELENPLTRLLPLGLGLLFLGKSVLELLKYLELERMPEGFAVLGIAMIAMAEEIGLEMQFRTMEQFLQFGEQNTRRAVPLALGLLCISNPKVNVIDTLSRLSHDTDSEVAMAAVISLGMIGAGTNNGRIARILFDLSSYYCRDASLLFCVRIAQGLLHLGKGLLTLNPYHSDRVLLSP</sequence>
<dbReference type="InterPro" id="IPR011989">
    <property type="entry name" value="ARM-like"/>
</dbReference>
<evidence type="ECO:0000256" key="1">
    <source>
        <dbReference type="ARBA" id="ARBA00005460"/>
    </source>
</evidence>
<dbReference type="PANTHER" id="PTHR10943:SF1">
    <property type="entry name" value="26S PROTEASOME NON-ATPASE REGULATORY SUBUNIT 2"/>
    <property type="match status" value="1"/>
</dbReference>
<dbReference type="InterPro" id="IPR016024">
    <property type="entry name" value="ARM-type_fold"/>
</dbReference>
<dbReference type="AlphaFoldDB" id="A0ABD1L4V7"/>
<dbReference type="PANTHER" id="PTHR10943">
    <property type="entry name" value="26S PROTEASOME NON-ATPASE REGULATORY SUBUNIT"/>
    <property type="match status" value="1"/>
</dbReference>
<evidence type="ECO:0000256" key="3">
    <source>
        <dbReference type="ARBA" id="ARBA00022942"/>
    </source>
</evidence>
<keyword evidence="6" id="KW-1185">Reference proteome</keyword>
<dbReference type="SUPFAM" id="SSF48371">
    <property type="entry name" value="ARM repeat"/>
    <property type="match status" value="1"/>
</dbReference>
<dbReference type="Gene3D" id="1.25.10.10">
    <property type="entry name" value="Leucine-rich Repeat Variant"/>
    <property type="match status" value="2"/>
</dbReference>
<comment type="similarity">
    <text evidence="1">Belongs to the proteasome subunit S2 family.</text>
</comment>
<gene>
    <name evidence="5" type="ORF">Fmac_032420</name>
</gene>
<comment type="caution">
    <text evidence="5">The sequence shown here is derived from an EMBL/GenBank/DDBJ whole genome shotgun (WGS) entry which is preliminary data.</text>
</comment>
<reference evidence="5 6" key="1">
    <citation type="submission" date="2024-08" db="EMBL/GenBank/DDBJ databases">
        <title>Insights into the chromosomal genome structure of Flemingia macrophylla.</title>
        <authorList>
            <person name="Ding Y."/>
            <person name="Zhao Y."/>
            <person name="Bi W."/>
            <person name="Wu M."/>
            <person name="Zhao G."/>
            <person name="Gong Y."/>
            <person name="Li W."/>
            <person name="Zhang P."/>
        </authorList>
    </citation>
    <scope>NUCLEOTIDE SEQUENCE [LARGE SCALE GENOMIC DNA]</scope>
    <source>
        <strain evidence="5">DYQJB</strain>
        <tissue evidence="5">Leaf</tissue>
    </source>
</reference>
<dbReference type="Proteomes" id="UP001603857">
    <property type="component" value="Unassembled WGS sequence"/>
</dbReference>
<accession>A0ABD1L4V7</accession>
<dbReference type="GO" id="GO:0000502">
    <property type="term" value="C:proteasome complex"/>
    <property type="evidence" value="ECO:0007669"/>
    <property type="project" value="UniProtKB-KW"/>
</dbReference>
<keyword evidence="2" id="KW-0677">Repeat</keyword>
<organism evidence="5 6">
    <name type="scientific">Flemingia macrophylla</name>
    <dbReference type="NCBI Taxonomy" id="520843"/>
    <lineage>
        <taxon>Eukaryota</taxon>
        <taxon>Viridiplantae</taxon>
        <taxon>Streptophyta</taxon>
        <taxon>Embryophyta</taxon>
        <taxon>Tracheophyta</taxon>
        <taxon>Spermatophyta</taxon>
        <taxon>Magnoliopsida</taxon>
        <taxon>eudicotyledons</taxon>
        <taxon>Gunneridae</taxon>
        <taxon>Pentapetalae</taxon>
        <taxon>rosids</taxon>
        <taxon>fabids</taxon>
        <taxon>Fabales</taxon>
        <taxon>Fabaceae</taxon>
        <taxon>Papilionoideae</taxon>
        <taxon>50 kb inversion clade</taxon>
        <taxon>NPAAA clade</taxon>
        <taxon>indigoferoid/millettioid clade</taxon>
        <taxon>Phaseoleae</taxon>
        <taxon>Flemingia</taxon>
    </lineage>
</organism>
<keyword evidence="3" id="KW-0647">Proteasome</keyword>
<dbReference type="EMBL" id="JBGMDY010000011">
    <property type="protein sequence ID" value="KAL2318544.1"/>
    <property type="molecule type" value="Genomic_DNA"/>
</dbReference>
<protein>
    <recommendedName>
        <fullName evidence="4">RPN1 N-terminal domain-containing protein</fullName>
    </recommendedName>
</protein>
<evidence type="ECO:0000256" key="2">
    <source>
        <dbReference type="ARBA" id="ARBA00022737"/>
    </source>
</evidence>
<evidence type="ECO:0000313" key="5">
    <source>
        <dbReference type="EMBL" id="KAL2318544.1"/>
    </source>
</evidence>
<evidence type="ECO:0000313" key="6">
    <source>
        <dbReference type="Proteomes" id="UP001603857"/>
    </source>
</evidence>
<proteinExistence type="inferred from homology"/>
<dbReference type="InterPro" id="IPR002015">
    <property type="entry name" value="Proteasome/cyclosome_rpt"/>
</dbReference>
<dbReference type="InterPro" id="IPR040892">
    <property type="entry name" value="RPN1_N"/>
</dbReference>